<feature type="compositionally biased region" description="Basic and acidic residues" evidence="1">
    <location>
        <begin position="14"/>
        <end position="78"/>
    </location>
</feature>
<dbReference type="EMBL" id="QGKX02001521">
    <property type="protein sequence ID" value="KAF3506021.1"/>
    <property type="molecule type" value="Genomic_DNA"/>
</dbReference>
<organism evidence="2 3">
    <name type="scientific">Brassica cretica</name>
    <name type="common">Mustard</name>
    <dbReference type="NCBI Taxonomy" id="69181"/>
    <lineage>
        <taxon>Eukaryota</taxon>
        <taxon>Viridiplantae</taxon>
        <taxon>Streptophyta</taxon>
        <taxon>Embryophyta</taxon>
        <taxon>Tracheophyta</taxon>
        <taxon>Spermatophyta</taxon>
        <taxon>Magnoliopsida</taxon>
        <taxon>eudicotyledons</taxon>
        <taxon>Gunneridae</taxon>
        <taxon>Pentapetalae</taxon>
        <taxon>rosids</taxon>
        <taxon>malvids</taxon>
        <taxon>Brassicales</taxon>
        <taxon>Brassicaceae</taxon>
        <taxon>Brassiceae</taxon>
        <taxon>Brassica</taxon>
    </lineage>
</organism>
<name>A0A8S9NVD8_BRACR</name>
<feature type="compositionally biased region" description="Basic and acidic residues" evidence="1">
    <location>
        <begin position="85"/>
        <end position="98"/>
    </location>
</feature>
<comment type="caution">
    <text evidence="2">The sequence shown here is derived from an EMBL/GenBank/DDBJ whole genome shotgun (WGS) entry which is preliminary data.</text>
</comment>
<sequence>MDQEERSRRRSRRDHGCVEERSRGEITEASRRDHDERSRRRRGEITEASREITEASRREITEASRKDHGGVERDHDGRAPSILDFVERENTKAESSREYKRRFGFLSERD</sequence>
<dbReference type="AlphaFoldDB" id="A0A8S9NVD8"/>
<proteinExistence type="predicted"/>
<evidence type="ECO:0000256" key="1">
    <source>
        <dbReference type="SAM" id="MobiDB-lite"/>
    </source>
</evidence>
<protein>
    <submittedName>
        <fullName evidence="2">Uncharacterized protein</fullName>
    </submittedName>
</protein>
<gene>
    <name evidence="2" type="ORF">F2Q69_00009638</name>
</gene>
<accession>A0A8S9NVD8</accession>
<reference evidence="2" key="1">
    <citation type="submission" date="2019-12" db="EMBL/GenBank/DDBJ databases">
        <title>Genome sequencing and annotation of Brassica cretica.</title>
        <authorList>
            <person name="Studholme D.J."/>
            <person name="Sarris P."/>
        </authorList>
    </citation>
    <scope>NUCLEOTIDE SEQUENCE</scope>
    <source>
        <strain evidence="2">PFS-109/04</strain>
        <tissue evidence="2">Leaf</tissue>
    </source>
</reference>
<dbReference type="Proteomes" id="UP000712600">
    <property type="component" value="Unassembled WGS sequence"/>
</dbReference>
<evidence type="ECO:0000313" key="2">
    <source>
        <dbReference type="EMBL" id="KAF3506021.1"/>
    </source>
</evidence>
<feature type="region of interest" description="Disordered" evidence="1">
    <location>
        <begin position="1"/>
        <end position="110"/>
    </location>
</feature>
<evidence type="ECO:0000313" key="3">
    <source>
        <dbReference type="Proteomes" id="UP000712600"/>
    </source>
</evidence>